<comment type="similarity">
    <text evidence="1 3">Belongs to the bacterial flagellin family.</text>
</comment>
<comment type="subcellular location">
    <subcellularLocation>
        <location evidence="3">Secreted</location>
    </subcellularLocation>
    <subcellularLocation>
        <location evidence="3">Bacterial flagellum</location>
    </subcellularLocation>
</comment>
<keyword evidence="7" id="KW-0969">Cilium</keyword>
<evidence type="ECO:0000259" key="5">
    <source>
        <dbReference type="Pfam" id="PF00669"/>
    </source>
</evidence>
<dbReference type="Gene3D" id="1.20.1330.10">
    <property type="entry name" value="f41 fragment of flagellin, N-terminal domain"/>
    <property type="match status" value="2"/>
</dbReference>
<evidence type="ECO:0000256" key="4">
    <source>
        <dbReference type="SAM" id="MobiDB-lite"/>
    </source>
</evidence>
<keyword evidence="2 3" id="KW-0975">Bacterial flagellum</keyword>
<dbReference type="GO" id="GO:0009288">
    <property type="term" value="C:bacterial-type flagellum"/>
    <property type="evidence" value="ECO:0007669"/>
    <property type="project" value="UniProtKB-SubCell"/>
</dbReference>
<keyword evidence="3" id="KW-0964">Secreted</keyword>
<dbReference type="AlphaFoldDB" id="A0A9X3R486"/>
<dbReference type="Gene3D" id="2.170.280.10">
    <property type="entry name" value="f41 fragment of flagellin, middle domain"/>
    <property type="match status" value="2"/>
</dbReference>
<feature type="region of interest" description="Disordered" evidence="4">
    <location>
        <begin position="1"/>
        <end position="24"/>
    </location>
</feature>
<dbReference type="RefSeq" id="WP_054436746.1">
    <property type="nucleotide sequence ID" value="NZ_CYTI01000001.1"/>
</dbReference>
<dbReference type="Gene3D" id="6.10.10.10">
    <property type="entry name" value="Flagellar export chaperone, C-terminal domain"/>
    <property type="match status" value="1"/>
</dbReference>
<accession>A0A9X3R486</accession>
<evidence type="ECO:0000256" key="1">
    <source>
        <dbReference type="ARBA" id="ARBA00005709"/>
    </source>
</evidence>
<sequence>MPSIRNQAPSLRARTNLGKSESAQAVATERLSSGLRINHAADDAAGEAITHHFTAQIRGQHQAARNASDGISLTQTIEGALGQMDQSLQRIRELAVQSQNGSNSLEDLRAIQAEIDQQLGEIERISHQTRFNNLSVLAEDASIPLQIGAHDGDTLDINTRLVNTKTLNLDRIDVVHDPRLGGAVDKTVIDTEPAPAAPPPAVAPPAAIAPPTTTTATVNIRSGSTTLTMFQAFLVRYDFNGATYYNAQTHDFPTTGVTVNYRLTPVPAPTGGVFDIDVTTLPVLDLTTVSAAERAAIAAGTAYLPGGTISLPVTPPATPPVAPTPPAVAPVAPPTADGVKKDTPIRLFDFLQSLAPVPLTDDGRPLFDQDSKVHYLTDASGNANGDYVISGSDGNFYDISISSTGVVEFKPKDAPPTVNLKVVPMKRVSNALGQVDSLRGELGAMQNRLGSVITNLNHTAGILSQARSRIEDADYAVETSNLTRQQILQQASKVALTQANQLAQNVLALLKED</sequence>
<dbReference type="Pfam" id="PF00669">
    <property type="entry name" value="Flagellin_N"/>
    <property type="match status" value="1"/>
</dbReference>
<dbReference type="PANTHER" id="PTHR42792">
    <property type="entry name" value="FLAGELLIN"/>
    <property type="match status" value="1"/>
</dbReference>
<evidence type="ECO:0000256" key="2">
    <source>
        <dbReference type="ARBA" id="ARBA00023143"/>
    </source>
</evidence>
<proteinExistence type="inferred from homology"/>
<feature type="domain" description="Flagellin N-terminal" evidence="5">
    <location>
        <begin position="4"/>
        <end position="139"/>
    </location>
</feature>
<protein>
    <recommendedName>
        <fullName evidence="3">Flagellin</fullName>
    </recommendedName>
</protein>
<dbReference type="GO" id="GO:0005198">
    <property type="term" value="F:structural molecule activity"/>
    <property type="evidence" value="ECO:0007669"/>
    <property type="project" value="UniProtKB-UniRule"/>
</dbReference>
<evidence type="ECO:0000313" key="7">
    <source>
        <dbReference type="EMBL" id="MCZ8401853.1"/>
    </source>
</evidence>
<feature type="domain" description="Flagellin C-terminal" evidence="6">
    <location>
        <begin position="426"/>
        <end position="510"/>
    </location>
</feature>
<keyword evidence="7" id="KW-0966">Cell projection</keyword>
<comment type="caution">
    <text evidence="7">The sequence shown here is derived from an EMBL/GenBank/DDBJ whole genome shotgun (WGS) entry which is preliminary data.</text>
</comment>
<dbReference type="EMBL" id="JAPZVI010000005">
    <property type="protein sequence ID" value="MCZ8401853.1"/>
    <property type="molecule type" value="Genomic_DNA"/>
</dbReference>
<evidence type="ECO:0000259" key="6">
    <source>
        <dbReference type="Pfam" id="PF00700"/>
    </source>
</evidence>
<comment type="function">
    <text evidence="3">Flagellin is the subunit protein which polymerizes to form the filaments of bacterial flagella.</text>
</comment>
<dbReference type="Proteomes" id="UP001141992">
    <property type="component" value="Unassembled WGS sequence"/>
</dbReference>
<dbReference type="SUPFAM" id="SSF64518">
    <property type="entry name" value="Phase 1 flagellin"/>
    <property type="match status" value="1"/>
</dbReference>
<dbReference type="InterPro" id="IPR042187">
    <property type="entry name" value="Flagellin_C_sub2"/>
</dbReference>
<dbReference type="GO" id="GO:0005576">
    <property type="term" value="C:extracellular region"/>
    <property type="evidence" value="ECO:0007669"/>
    <property type="project" value="UniProtKB-SubCell"/>
</dbReference>
<evidence type="ECO:0000313" key="8">
    <source>
        <dbReference type="Proteomes" id="UP001141992"/>
    </source>
</evidence>
<reference evidence="7" key="1">
    <citation type="submission" date="2022-12" db="EMBL/GenBank/DDBJ databases">
        <authorList>
            <person name="Voronina O.L."/>
            <person name="Kunda M.S."/>
            <person name="Ryzhova N."/>
            <person name="Aksenova E.I."/>
        </authorList>
    </citation>
    <scope>NUCLEOTIDE SEQUENCE</scope>
    <source>
        <strain evidence="7">SCCH136:Ach223948</strain>
    </source>
</reference>
<dbReference type="Pfam" id="PF00700">
    <property type="entry name" value="Flagellin_C"/>
    <property type="match status" value="1"/>
</dbReference>
<dbReference type="InterPro" id="IPR046358">
    <property type="entry name" value="Flagellin_C"/>
</dbReference>
<dbReference type="InterPro" id="IPR001029">
    <property type="entry name" value="Flagellin_N"/>
</dbReference>
<gene>
    <name evidence="7" type="ORF">O9570_10380</name>
</gene>
<organism evidence="7 8">
    <name type="scientific">Alcaligenes xylosoxydans xylosoxydans</name>
    <name type="common">Achromobacter xylosoxidans</name>
    <dbReference type="NCBI Taxonomy" id="85698"/>
    <lineage>
        <taxon>Bacteria</taxon>
        <taxon>Pseudomonadati</taxon>
        <taxon>Pseudomonadota</taxon>
        <taxon>Betaproteobacteria</taxon>
        <taxon>Burkholderiales</taxon>
        <taxon>Alcaligenaceae</taxon>
        <taxon>Achromobacter</taxon>
    </lineage>
</organism>
<dbReference type="PRINTS" id="PR00207">
    <property type="entry name" value="FLAGELLIN"/>
</dbReference>
<dbReference type="InterPro" id="IPR001492">
    <property type="entry name" value="Flagellin"/>
</dbReference>
<keyword evidence="7" id="KW-0282">Flagellum</keyword>
<dbReference type="PANTHER" id="PTHR42792:SF2">
    <property type="entry name" value="FLAGELLIN"/>
    <property type="match status" value="1"/>
</dbReference>
<dbReference type="Gene3D" id="2.30.220.10">
    <property type="entry name" value="f41 fragment of flagellin, C-terminal domain"/>
    <property type="match status" value="1"/>
</dbReference>
<name>A0A9X3R486_ALCXX</name>
<evidence type="ECO:0000256" key="3">
    <source>
        <dbReference type="RuleBase" id="RU362073"/>
    </source>
</evidence>